<dbReference type="GO" id="GO:0006865">
    <property type="term" value="P:amino acid transport"/>
    <property type="evidence" value="ECO:0007669"/>
    <property type="project" value="UniProtKB-KW"/>
</dbReference>
<dbReference type="Gene3D" id="1.10.3720.10">
    <property type="entry name" value="MetI-like"/>
    <property type="match status" value="1"/>
</dbReference>
<evidence type="ECO:0000256" key="6">
    <source>
        <dbReference type="ARBA" id="ARBA00022970"/>
    </source>
</evidence>
<reference evidence="11 12" key="1">
    <citation type="journal article" date="2011" name="J. Bacteriol.">
        <title>Genome sequence of the mercury-methylating and pleomorphic Desulfovibrio africanus Strain Walvis Bay.</title>
        <authorList>
            <person name="Brown S.D."/>
            <person name="Wall J.D."/>
            <person name="Kucken A.M."/>
            <person name="Gilmour C.C."/>
            <person name="Podar M."/>
            <person name="Brandt C.C."/>
            <person name="Teshima H."/>
            <person name="Detter J.C."/>
            <person name="Han C.S."/>
            <person name="Land M.L."/>
            <person name="Lucas S."/>
            <person name="Han J."/>
            <person name="Pennacchio L."/>
            <person name="Nolan M."/>
            <person name="Pitluck S."/>
            <person name="Woyke T."/>
            <person name="Goodwin L."/>
            <person name="Palumbo A.V."/>
            <person name="Elias D.A."/>
        </authorList>
    </citation>
    <scope>NUCLEOTIDE SEQUENCE [LARGE SCALE GENOMIC DNA]</scope>
    <source>
        <strain evidence="11 12">Walvis Bay</strain>
    </source>
</reference>
<dbReference type="PANTHER" id="PTHR30614">
    <property type="entry name" value="MEMBRANE COMPONENT OF AMINO ACID ABC TRANSPORTER"/>
    <property type="match status" value="1"/>
</dbReference>
<dbReference type="CDD" id="cd06261">
    <property type="entry name" value="TM_PBP2"/>
    <property type="match status" value="1"/>
</dbReference>
<dbReference type="InterPro" id="IPR000515">
    <property type="entry name" value="MetI-like"/>
</dbReference>
<dbReference type="GO" id="GO:0043190">
    <property type="term" value="C:ATP-binding cassette (ABC) transporter complex"/>
    <property type="evidence" value="ECO:0007669"/>
    <property type="project" value="InterPro"/>
</dbReference>
<dbReference type="HOGENOM" id="CLU_019602_1_0_7"/>
<keyword evidence="5 9" id="KW-0812">Transmembrane</keyword>
<evidence type="ECO:0000313" key="12">
    <source>
        <dbReference type="Proteomes" id="UP000007844"/>
    </source>
</evidence>
<keyword evidence="8 9" id="KW-0472">Membrane</keyword>
<protein>
    <submittedName>
        <fullName evidence="11">Polar amino acid ABC transporter, inner membrane subunit</fullName>
    </submittedName>
</protein>
<dbReference type="RefSeq" id="WP_014261541.1">
    <property type="nucleotide sequence ID" value="NC_016629.1"/>
</dbReference>
<evidence type="ECO:0000259" key="10">
    <source>
        <dbReference type="PROSITE" id="PS50928"/>
    </source>
</evidence>
<dbReference type="Proteomes" id="UP000007844">
    <property type="component" value="Chromosome"/>
</dbReference>
<keyword evidence="7 9" id="KW-1133">Transmembrane helix</keyword>
<evidence type="ECO:0000256" key="3">
    <source>
        <dbReference type="ARBA" id="ARBA00022448"/>
    </source>
</evidence>
<evidence type="ECO:0000256" key="2">
    <source>
        <dbReference type="ARBA" id="ARBA00010072"/>
    </source>
</evidence>
<sequence>MPDSIEAIIQALPYLLEGSLTTAGIVIGAMILGLSFGVPLAVAQAYGGSVTRRLANIYVWFFRGVPVLVLLFLFYFGLFNLIGLNLSAFTSAIIVLGLTSAAYQSQIFRGAIQSLPHGQLKAAKALGMNEFTAITSIILPQALRLSIPGWSNEYSIILKDSAVAFVLGTAEIMARTHFVASRTYEHLPLYMTAAVLYFILTWFGVRALLHLERKVRIPGYAVHQG</sequence>
<feature type="transmembrane region" description="Helical" evidence="9">
    <location>
        <begin position="55"/>
        <end position="76"/>
    </location>
</feature>
<feature type="transmembrane region" description="Helical" evidence="9">
    <location>
        <begin position="82"/>
        <end position="104"/>
    </location>
</feature>
<dbReference type="InterPro" id="IPR035906">
    <property type="entry name" value="MetI-like_sf"/>
</dbReference>
<dbReference type="EMBL" id="CP003221">
    <property type="protein sequence ID" value="EGJ51931.1"/>
    <property type="molecule type" value="Genomic_DNA"/>
</dbReference>
<keyword evidence="4" id="KW-1003">Cell membrane</keyword>
<evidence type="ECO:0000256" key="5">
    <source>
        <dbReference type="ARBA" id="ARBA00022692"/>
    </source>
</evidence>
<feature type="transmembrane region" description="Helical" evidence="9">
    <location>
        <begin position="20"/>
        <end position="43"/>
    </location>
</feature>
<dbReference type="NCBIfam" id="TIGR01726">
    <property type="entry name" value="HEQRo_perm_3TM"/>
    <property type="match status" value="1"/>
</dbReference>
<comment type="similarity">
    <text evidence="2">Belongs to the binding-protein-dependent transport system permease family. HisMQ subfamily.</text>
</comment>
<dbReference type="PANTHER" id="PTHR30614:SF0">
    <property type="entry name" value="L-CYSTINE TRANSPORT SYSTEM PERMEASE PROTEIN TCYL"/>
    <property type="match status" value="1"/>
</dbReference>
<dbReference type="InterPro" id="IPR043429">
    <property type="entry name" value="ArtM/GltK/GlnP/TcyL/YhdX-like"/>
</dbReference>
<dbReference type="GO" id="GO:0022857">
    <property type="term" value="F:transmembrane transporter activity"/>
    <property type="evidence" value="ECO:0007669"/>
    <property type="project" value="InterPro"/>
</dbReference>
<evidence type="ECO:0000256" key="9">
    <source>
        <dbReference type="RuleBase" id="RU363032"/>
    </source>
</evidence>
<comment type="subcellular location">
    <subcellularLocation>
        <location evidence="1">Cell inner membrane</location>
        <topology evidence="1">Multi-pass membrane protein</topology>
    </subcellularLocation>
    <subcellularLocation>
        <location evidence="9">Cell membrane</location>
        <topology evidence="9">Multi-pass membrane protein</topology>
    </subcellularLocation>
</comment>
<gene>
    <name evidence="11" type="ORF">Desaf_3654</name>
</gene>
<keyword evidence="12" id="KW-1185">Reference proteome</keyword>
<dbReference type="STRING" id="690850.Desaf_3654"/>
<evidence type="ECO:0000256" key="1">
    <source>
        <dbReference type="ARBA" id="ARBA00004429"/>
    </source>
</evidence>
<dbReference type="eggNOG" id="COG0765">
    <property type="taxonomic scope" value="Bacteria"/>
</dbReference>
<evidence type="ECO:0000256" key="4">
    <source>
        <dbReference type="ARBA" id="ARBA00022475"/>
    </source>
</evidence>
<accession>F3YYV5</accession>
<dbReference type="Pfam" id="PF00528">
    <property type="entry name" value="BPD_transp_1"/>
    <property type="match status" value="1"/>
</dbReference>
<organism evidence="11 12">
    <name type="scientific">Desulfocurvibacter africanus subsp. africanus str. Walvis Bay</name>
    <dbReference type="NCBI Taxonomy" id="690850"/>
    <lineage>
        <taxon>Bacteria</taxon>
        <taxon>Pseudomonadati</taxon>
        <taxon>Thermodesulfobacteriota</taxon>
        <taxon>Desulfovibrionia</taxon>
        <taxon>Desulfovibrionales</taxon>
        <taxon>Desulfovibrionaceae</taxon>
        <taxon>Desulfocurvibacter</taxon>
    </lineage>
</organism>
<dbReference type="InterPro" id="IPR010065">
    <property type="entry name" value="AA_ABC_transptr_permease_3TM"/>
</dbReference>
<proteinExistence type="inferred from homology"/>
<keyword evidence="6" id="KW-0029">Amino-acid transport</keyword>
<evidence type="ECO:0000313" key="11">
    <source>
        <dbReference type="EMBL" id="EGJ51931.1"/>
    </source>
</evidence>
<evidence type="ECO:0000256" key="8">
    <source>
        <dbReference type="ARBA" id="ARBA00023136"/>
    </source>
</evidence>
<dbReference type="PROSITE" id="PS50928">
    <property type="entry name" value="ABC_TM1"/>
    <property type="match status" value="1"/>
</dbReference>
<name>F3YYV5_DESAF</name>
<feature type="domain" description="ABC transmembrane type-1" evidence="10">
    <location>
        <begin position="19"/>
        <end position="208"/>
    </location>
</feature>
<evidence type="ECO:0000256" key="7">
    <source>
        <dbReference type="ARBA" id="ARBA00022989"/>
    </source>
</evidence>
<dbReference type="SUPFAM" id="SSF161098">
    <property type="entry name" value="MetI-like"/>
    <property type="match status" value="1"/>
</dbReference>
<dbReference type="KEGG" id="daf:Desaf_3654"/>
<feature type="transmembrane region" description="Helical" evidence="9">
    <location>
        <begin position="187"/>
        <end position="209"/>
    </location>
</feature>
<keyword evidence="3 9" id="KW-0813">Transport</keyword>
<dbReference type="AlphaFoldDB" id="F3YYV5"/>